<organism evidence="2 3">
    <name type="scientific">Alteromonas pelagimontana</name>
    <dbReference type="NCBI Taxonomy" id="1858656"/>
    <lineage>
        <taxon>Bacteria</taxon>
        <taxon>Pseudomonadati</taxon>
        <taxon>Pseudomonadota</taxon>
        <taxon>Gammaproteobacteria</taxon>
        <taxon>Alteromonadales</taxon>
        <taxon>Alteromonadaceae</taxon>
        <taxon>Alteromonas/Salinimonas group</taxon>
        <taxon>Alteromonas</taxon>
    </lineage>
</organism>
<evidence type="ECO:0000256" key="1">
    <source>
        <dbReference type="SAM" id="Phobius"/>
    </source>
</evidence>
<keyword evidence="1" id="KW-0472">Membrane</keyword>
<keyword evidence="1" id="KW-0812">Transmembrane</keyword>
<feature type="transmembrane region" description="Helical" evidence="1">
    <location>
        <begin position="41"/>
        <end position="59"/>
    </location>
</feature>
<keyword evidence="1" id="KW-1133">Transmembrane helix</keyword>
<sequence>MNEWISAIGFGIGLLAFVLGVTSIIMSFMTSEKGMSEKVEYSFFGVAGIVICMVMGYALS</sequence>
<name>A0A6M4MG32_9ALTE</name>
<dbReference type="RefSeq" id="WP_075610428.1">
    <property type="nucleotide sequence ID" value="NZ_CP052766.1"/>
</dbReference>
<proteinExistence type="predicted"/>
<gene>
    <name evidence="2" type="ORF">CA267_012890</name>
</gene>
<reference evidence="3" key="1">
    <citation type="submission" date="2014-12" db="EMBL/GenBank/DDBJ databases">
        <title>Complete genome sequence of a multi-drug resistant Klebsiella pneumoniae.</title>
        <authorList>
            <person name="Hua X."/>
            <person name="Chen Q."/>
            <person name="Li X."/>
            <person name="Feng Y."/>
            <person name="Ruan Z."/>
            <person name="Yu Y."/>
        </authorList>
    </citation>
    <scope>NUCLEOTIDE SEQUENCE [LARGE SCALE GENOMIC DNA]</scope>
    <source>
        <strain evidence="3">5.12</strain>
    </source>
</reference>
<evidence type="ECO:0000313" key="2">
    <source>
        <dbReference type="EMBL" id="QJR81600.1"/>
    </source>
</evidence>
<reference evidence="2 3" key="2">
    <citation type="submission" date="2020-04" db="EMBL/GenBank/DDBJ databases">
        <title>Complete genome sequence of Alteromonas pelagimontana 5.12T.</title>
        <authorList>
            <person name="Sinha R.K."/>
            <person name="Krishnan K.P."/>
            <person name="Kurian J.P."/>
        </authorList>
    </citation>
    <scope>NUCLEOTIDE SEQUENCE [LARGE SCALE GENOMIC DNA]</scope>
    <source>
        <strain evidence="2 3">5.12</strain>
    </source>
</reference>
<dbReference type="OrthoDB" id="6388369at2"/>
<evidence type="ECO:0000313" key="3">
    <source>
        <dbReference type="Proteomes" id="UP000219285"/>
    </source>
</evidence>
<dbReference type="Proteomes" id="UP000219285">
    <property type="component" value="Chromosome"/>
</dbReference>
<protein>
    <submittedName>
        <fullName evidence="2">Uncharacterized protein</fullName>
    </submittedName>
</protein>
<accession>A0A6M4MG32</accession>
<feature type="transmembrane region" description="Helical" evidence="1">
    <location>
        <begin position="6"/>
        <end position="29"/>
    </location>
</feature>
<keyword evidence="3" id="KW-1185">Reference proteome</keyword>
<dbReference type="AlphaFoldDB" id="A0A6M4MG32"/>
<dbReference type="KEGG" id="apel:CA267_012890"/>
<dbReference type="EMBL" id="CP052766">
    <property type="protein sequence ID" value="QJR81600.1"/>
    <property type="molecule type" value="Genomic_DNA"/>
</dbReference>